<dbReference type="EMBL" id="BT135780">
    <property type="protein sequence ID" value="AFK35575.1"/>
    <property type="molecule type" value="mRNA"/>
</dbReference>
<dbReference type="AlphaFoldDB" id="I3S5N3"/>
<protein>
    <submittedName>
        <fullName evidence="1">Uncharacterized protein</fullName>
    </submittedName>
</protein>
<evidence type="ECO:0000313" key="1">
    <source>
        <dbReference type="EMBL" id="AFK35575.1"/>
    </source>
</evidence>
<organism evidence="1">
    <name type="scientific">Medicago truncatula</name>
    <name type="common">Barrel medic</name>
    <name type="synonym">Medicago tribuloides</name>
    <dbReference type="NCBI Taxonomy" id="3880"/>
    <lineage>
        <taxon>Eukaryota</taxon>
        <taxon>Viridiplantae</taxon>
        <taxon>Streptophyta</taxon>
        <taxon>Embryophyta</taxon>
        <taxon>Tracheophyta</taxon>
        <taxon>Spermatophyta</taxon>
        <taxon>Magnoliopsida</taxon>
        <taxon>eudicotyledons</taxon>
        <taxon>Gunneridae</taxon>
        <taxon>Pentapetalae</taxon>
        <taxon>rosids</taxon>
        <taxon>fabids</taxon>
        <taxon>Fabales</taxon>
        <taxon>Fabaceae</taxon>
        <taxon>Papilionoideae</taxon>
        <taxon>50 kb inversion clade</taxon>
        <taxon>NPAAA clade</taxon>
        <taxon>Hologalegina</taxon>
        <taxon>IRL clade</taxon>
        <taxon>Trifolieae</taxon>
        <taxon>Medicago</taxon>
    </lineage>
</organism>
<sequence>MNHSFKLLKSDKSTKSLKICHCKSHLRFMIPIFIHIRMQFMQHPSQFLIWVSLNRQSLPYRQHLKQER</sequence>
<accession>I3S5N3</accession>
<proteinExistence type="evidence at transcript level"/>
<reference evidence="1" key="1">
    <citation type="submission" date="2012-05" db="EMBL/GenBank/DDBJ databases">
        <authorList>
            <person name="Krishnakumar V."/>
            <person name="Cheung F."/>
            <person name="Xiao Y."/>
            <person name="Chan A."/>
            <person name="Moskal W.A."/>
            <person name="Town C.D."/>
        </authorList>
    </citation>
    <scope>NUCLEOTIDE SEQUENCE</scope>
</reference>
<name>I3S5N3_MEDTR</name>